<dbReference type="AlphaFoldDB" id="A0AA50H9G7"/>
<sequence length="147" mass="16147">MTKSITGYLIDAKAGTIRSVKIDREDVLKSVYAHIDCTCVDVVRIGDYHIAYCDDNGLVDGLECFTQLSGFPWPLAGNLLVTGVNEEGDSVSPTHSIDLVAGQFSISRPVFDPDFEHIDEPGVIGIRVRAFNIRVERNRPTIVNPEA</sequence>
<organism evidence="2 3">
    <name type="scientific">Shinella sumterensis</name>
    <dbReference type="NCBI Taxonomy" id="1967501"/>
    <lineage>
        <taxon>Bacteria</taxon>
        <taxon>Pseudomonadati</taxon>
        <taxon>Pseudomonadota</taxon>
        <taxon>Alphaproteobacteria</taxon>
        <taxon>Hyphomicrobiales</taxon>
        <taxon>Rhizobiaceae</taxon>
        <taxon>Shinella</taxon>
    </lineage>
</organism>
<protein>
    <recommendedName>
        <fullName evidence="1">DUF3846 domain-containing protein</fullName>
    </recommendedName>
</protein>
<proteinExistence type="predicted"/>
<evidence type="ECO:0000313" key="2">
    <source>
        <dbReference type="EMBL" id="WLS01359.1"/>
    </source>
</evidence>
<keyword evidence="3" id="KW-1185">Reference proteome</keyword>
<dbReference type="Pfam" id="PF12957">
    <property type="entry name" value="DUF3846"/>
    <property type="match status" value="1"/>
</dbReference>
<feature type="domain" description="DUF3846" evidence="1">
    <location>
        <begin position="6"/>
        <end position="104"/>
    </location>
</feature>
<evidence type="ECO:0000259" key="1">
    <source>
        <dbReference type="Pfam" id="PF12957"/>
    </source>
</evidence>
<reference evidence="2 3" key="1">
    <citation type="submission" date="2023-08" db="EMBL/GenBank/DDBJ databases">
        <title>Pathogen: clinical or host-associated sample.</title>
        <authorList>
            <person name="Hergert J."/>
            <person name="Casey R."/>
            <person name="Wagner J."/>
            <person name="Young E.L."/>
            <person name="Oakeson K.F."/>
        </authorList>
    </citation>
    <scope>NUCLEOTIDE SEQUENCE [LARGE SCALE GENOMIC DNA]</scope>
    <source>
        <strain evidence="2 3">1760953</strain>
        <plasmid evidence="2 3">unnamed7</plasmid>
    </source>
</reference>
<dbReference type="Proteomes" id="UP001234585">
    <property type="component" value="Plasmid unnamed7"/>
</dbReference>
<name>A0AA50H9G7_9HYPH</name>
<keyword evidence="2" id="KW-0614">Plasmid</keyword>
<dbReference type="EMBL" id="CP132309">
    <property type="protein sequence ID" value="WLS01359.1"/>
    <property type="molecule type" value="Genomic_DNA"/>
</dbReference>
<dbReference type="InterPro" id="IPR024559">
    <property type="entry name" value="DUF3846"/>
</dbReference>
<geneLocation type="plasmid" evidence="2 3">
    <name>unnamed7</name>
</geneLocation>
<dbReference type="RefSeq" id="WP_306041786.1">
    <property type="nucleotide sequence ID" value="NZ_CP132309.1"/>
</dbReference>
<accession>A0AA50H9G7</accession>
<evidence type="ECO:0000313" key="3">
    <source>
        <dbReference type="Proteomes" id="UP001234585"/>
    </source>
</evidence>
<gene>
    <name evidence="2" type="ORF">Q9313_28595</name>
</gene>